<evidence type="ECO:0000313" key="1">
    <source>
        <dbReference type="EMBL" id="EFH53737.1"/>
    </source>
</evidence>
<organism evidence="2">
    <name type="scientific">Arabidopsis lyrata subsp. lyrata</name>
    <name type="common">Lyre-leaved rock-cress</name>
    <dbReference type="NCBI Taxonomy" id="81972"/>
    <lineage>
        <taxon>Eukaryota</taxon>
        <taxon>Viridiplantae</taxon>
        <taxon>Streptophyta</taxon>
        <taxon>Embryophyta</taxon>
        <taxon>Tracheophyta</taxon>
        <taxon>Spermatophyta</taxon>
        <taxon>Magnoliopsida</taxon>
        <taxon>eudicotyledons</taxon>
        <taxon>Gunneridae</taxon>
        <taxon>Pentapetalae</taxon>
        <taxon>rosids</taxon>
        <taxon>malvids</taxon>
        <taxon>Brassicales</taxon>
        <taxon>Brassicaceae</taxon>
        <taxon>Camelineae</taxon>
        <taxon>Arabidopsis</taxon>
    </lineage>
</organism>
<protein>
    <submittedName>
        <fullName evidence="1">Predicted protein</fullName>
    </submittedName>
</protein>
<dbReference type="AlphaFoldDB" id="D7LMZ0"/>
<gene>
    <name evidence="1" type="ORF">ARALYDRAFT_665378</name>
</gene>
<dbReference type="EMBL" id="GL348717">
    <property type="protein sequence ID" value="EFH53737.1"/>
    <property type="molecule type" value="Genomic_DNA"/>
</dbReference>
<dbReference type="Gramene" id="Al_scaffold_0005_1413">
    <property type="protein sequence ID" value="Al_scaffold_0005_1413"/>
    <property type="gene ID" value="Al_scaffold_0005_1413"/>
</dbReference>
<keyword evidence="2" id="KW-1185">Reference proteome</keyword>
<dbReference type="Proteomes" id="UP000008694">
    <property type="component" value="Unassembled WGS sequence"/>
</dbReference>
<name>D7LMZ0_ARALL</name>
<accession>D7LMZ0</accession>
<feature type="non-terminal residue" evidence="1">
    <location>
        <position position="1"/>
    </location>
</feature>
<reference evidence="2" key="1">
    <citation type="journal article" date="2011" name="Nat. Genet.">
        <title>The Arabidopsis lyrata genome sequence and the basis of rapid genome size change.</title>
        <authorList>
            <person name="Hu T.T."/>
            <person name="Pattyn P."/>
            <person name="Bakker E.G."/>
            <person name="Cao J."/>
            <person name="Cheng J.-F."/>
            <person name="Clark R.M."/>
            <person name="Fahlgren N."/>
            <person name="Fawcett J.A."/>
            <person name="Grimwood J."/>
            <person name="Gundlach H."/>
            <person name="Haberer G."/>
            <person name="Hollister J.D."/>
            <person name="Ossowski S."/>
            <person name="Ottilar R.P."/>
            <person name="Salamov A.A."/>
            <person name="Schneeberger K."/>
            <person name="Spannagl M."/>
            <person name="Wang X."/>
            <person name="Yang L."/>
            <person name="Nasrallah M.E."/>
            <person name="Bergelson J."/>
            <person name="Carrington J.C."/>
            <person name="Gaut B.S."/>
            <person name="Schmutz J."/>
            <person name="Mayer K.F.X."/>
            <person name="Van de Peer Y."/>
            <person name="Grigoriev I.V."/>
            <person name="Nordborg M."/>
            <person name="Weigel D."/>
            <person name="Guo Y.-L."/>
        </authorList>
    </citation>
    <scope>NUCLEOTIDE SEQUENCE [LARGE SCALE GENOMIC DNA]</scope>
    <source>
        <strain evidence="2">cv. MN47</strain>
    </source>
</reference>
<dbReference type="HOGENOM" id="CLU_2419464_0_0_1"/>
<evidence type="ECO:0000313" key="2">
    <source>
        <dbReference type="Proteomes" id="UP000008694"/>
    </source>
</evidence>
<proteinExistence type="predicted"/>
<sequence length="92" mass="11024">AQFQLSFLSHHYQAQQQFWAQLISKEQNHLHLLPLNCLLPPILKILHQRQHHLCLITMNHLHRLLLLPPNPIRPLHRRLLIPLLRVSNLRLE</sequence>